<protein>
    <recommendedName>
        <fullName evidence="5">Heat shock protein 12B</fullName>
    </recommendedName>
</protein>
<evidence type="ECO:0000313" key="3">
    <source>
        <dbReference type="EMBL" id="TKX22915.1"/>
    </source>
</evidence>
<dbReference type="AlphaFoldDB" id="A0A4U7AZZ8"/>
<dbReference type="PANTHER" id="PTHR14187:SF5">
    <property type="entry name" value="HEAT SHOCK 70 KDA PROTEIN 12A"/>
    <property type="match status" value="1"/>
</dbReference>
<evidence type="ECO:0008006" key="5">
    <source>
        <dbReference type="Google" id="ProtNLM"/>
    </source>
</evidence>
<keyword evidence="2" id="KW-0067">ATP-binding</keyword>
<evidence type="ECO:0000256" key="2">
    <source>
        <dbReference type="ARBA" id="ARBA00022840"/>
    </source>
</evidence>
<evidence type="ECO:0000313" key="4">
    <source>
        <dbReference type="Proteomes" id="UP000308133"/>
    </source>
</evidence>
<evidence type="ECO:0000256" key="1">
    <source>
        <dbReference type="ARBA" id="ARBA00022741"/>
    </source>
</evidence>
<gene>
    <name evidence="3" type="ORF">C1H76_4951</name>
</gene>
<dbReference type="Gene3D" id="3.30.420.40">
    <property type="match status" value="2"/>
</dbReference>
<dbReference type="SUPFAM" id="SSF53067">
    <property type="entry name" value="Actin-like ATPase domain"/>
    <property type="match status" value="2"/>
</dbReference>
<dbReference type="InterPro" id="IPR013126">
    <property type="entry name" value="Hsp_70_fam"/>
</dbReference>
<name>A0A4U7AZZ8_9PEZI</name>
<dbReference type="Proteomes" id="UP000308133">
    <property type="component" value="Unassembled WGS sequence"/>
</dbReference>
<reference evidence="3 4" key="1">
    <citation type="submission" date="2018-02" db="EMBL/GenBank/DDBJ databases">
        <title>Draft genome sequences of Elsinoe sp., causing black scab on jojoba.</title>
        <authorList>
            <person name="Stodart B."/>
            <person name="Jeffress S."/>
            <person name="Ash G."/>
            <person name="Arun Chinnappa K."/>
        </authorList>
    </citation>
    <scope>NUCLEOTIDE SEQUENCE [LARGE SCALE GENOMIC DNA]</scope>
    <source>
        <strain evidence="3 4">Hillstone_2</strain>
    </source>
</reference>
<dbReference type="Gene3D" id="3.90.640.10">
    <property type="entry name" value="Actin, Chain A, domain 4"/>
    <property type="match status" value="1"/>
</dbReference>
<dbReference type="PANTHER" id="PTHR14187">
    <property type="entry name" value="ALPHA KINASE/ELONGATION FACTOR 2 KINASE"/>
    <property type="match status" value="1"/>
</dbReference>
<organism evidence="3 4">
    <name type="scientific">Elsinoe australis</name>
    <dbReference type="NCBI Taxonomy" id="40998"/>
    <lineage>
        <taxon>Eukaryota</taxon>
        <taxon>Fungi</taxon>
        <taxon>Dikarya</taxon>
        <taxon>Ascomycota</taxon>
        <taxon>Pezizomycotina</taxon>
        <taxon>Dothideomycetes</taxon>
        <taxon>Dothideomycetidae</taxon>
        <taxon>Myriangiales</taxon>
        <taxon>Elsinoaceae</taxon>
        <taxon>Elsinoe</taxon>
    </lineage>
</organism>
<dbReference type="CDD" id="cd10170">
    <property type="entry name" value="ASKHA_NBD_HSP70"/>
    <property type="match status" value="1"/>
</dbReference>
<dbReference type="PRINTS" id="PR00301">
    <property type="entry name" value="HEATSHOCK70"/>
</dbReference>
<proteinExistence type="predicted"/>
<accession>A0A4U7AZZ8</accession>
<dbReference type="Pfam" id="PF00012">
    <property type="entry name" value="HSP70"/>
    <property type="match status" value="1"/>
</dbReference>
<sequence>MARFAGKRKRSERNEAIRTANSERFTIAFDLGSSNSGIAVCHKEDEGNIAMIYSNSEWRGATRRSNKTPSKVVYDKDLNIEKWGPQVAPHEECLQHFKILLDASNKFPHGLSRDAVMTPYKKIGVEPEQVAADYLRKLRQVALEEFLPKQYGHVIASNPEIDYVITVPAIWSEAAKDTTRKAAIHAGMGPSITIVTEPEAAAIYTLMSKRSLNLQVGDVFVVCDAGGGTIDVITYQVTYISKNKGRIEFSEVVPGAGAVGGGEFVDLAFKKLLRDRLGAKGFAKLVQDDNTWREVMKYFQESVKELFDPLSDEASVKNFSIPFNHLFTDDPAAYLSGGRMAIFGNELQKLFDPSIDKALQVVADQCLEAIKIGMDPRGIILVGGFGQSPYLRSKIKDRFEKTNDPQNALEVIAPENGQSAIVQGAVLQAISGGGAVVRRKARYSYGVPDHPVYSKKLHGANAKTFRDEVEGCDRVVDHIFWIIKRGQDFVLGKPALMQYRRSFMPEDYQAARSETRGLTEKLYICDSDDPPITTSDPQVRYLGTVQVEGGFRKIHKSAFNAVPADKEAQYYELPYNLRLAPELGAMRFDFEVDDEVYGEAKIDFQ</sequence>
<dbReference type="GO" id="GO:0140662">
    <property type="term" value="F:ATP-dependent protein folding chaperone"/>
    <property type="evidence" value="ECO:0007669"/>
    <property type="project" value="InterPro"/>
</dbReference>
<keyword evidence="1" id="KW-0547">Nucleotide-binding</keyword>
<dbReference type="EMBL" id="PTQR01000060">
    <property type="protein sequence ID" value="TKX22915.1"/>
    <property type="molecule type" value="Genomic_DNA"/>
</dbReference>
<comment type="caution">
    <text evidence="3">The sequence shown here is derived from an EMBL/GenBank/DDBJ whole genome shotgun (WGS) entry which is preliminary data.</text>
</comment>
<dbReference type="InterPro" id="IPR043129">
    <property type="entry name" value="ATPase_NBD"/>
</dbReference>
<dbReference type="GO" id="GO:0005524">
    <property type="term" value="F:ATP binding"/>
    <property type="evidence" value="ECO:0007669"/>
    <property type="project" value="UniProtKB-KW"/>
</dbReference>